<proteinExistence type="predicted"/>
<dbReference type="InterPro" id="IPR053143">
    <property type="entry name" value="Arylsulfate_ST"/>
</dbReference>
<feature type="chain" id="PRO_5046552152" evidence="1">
    <location>
        <begin position="23"/>
        <end position="500"/>
    </location>
</feature>
<dbReference type="InterPro" id="IPR039535">
    <property type="entry name" value="ASST-like"/>
</dbReference>
<accession>A0ABU7LDE6</accession>
<dbReference type="Proteomes" id="UP001336020">
    <property type="component" value="Unassembled WGS sequence"/>
</dbReference>
<dbReference type="PROSITE" id="PS51257">
    <property type="entry name" value="PROKAR_LIPOPROTEIN"/>
    <property type="match status" value="1"/>
</dbReference>
<evidence type="ECO:0000256" key="1">
    <source>
        <dbReference type="SAM" id="SignalP"/>
    </source>
</evidence>
<reference evidence="2 3" key="1">
    <citation type="submission" date="2023-07" db="EMBL/GenBank/DDBJ databases">
        <authorList>
            <person name="Girao M."/>
            <person name="Carvalho M.F."/>
        </authorList>
    </citation>
    <scope>NUCLEOTIDE SEQUENCE [LARGE SCALE GENOMIC DNA]</scope>
    <source>
        <strain evidence="2 3">YIM65754</strain>
    </source>
</reference>
<dbReference type="EMBL" id="JAUTXY010000009">
    <property type="protein sequence ID" value="MEE2059553.1"/>
    <property type="molecule type" value="Genomic_DNA"/>
</dbReference>
<feature type="signal peptide" evidence="1">
    <location>
        <begin position="1"/>
        <end position="22"/>
    </location>
</feature>
<organism evidence="2 3">
    <name type="scientific">Rhodococcus artemisiae</name>
    <dbReference type="NCBI Taxonomy" id="714159"/>
    <lineage>
        <taxon>Bacteria</taxon>
        <taxon>Bacillati</taxon>
        <taxon>Actinomycetota</taxon>
        <taxon>Actinomycetes</taxon>
        <taxon>Mycobacteriales</taxon>
        <taxon>Nocardiaceae</taxon>
        <taxon>Rhodococcus</taxon>
    </lineage>
</organism>
<comment type="caution">
    <text evidence="2">The sequence shown here is derived from an EMBL/GenBank/DDBJ whole genome shotgun (WGS) entry which is preliminary data.</text>
</comment>
<evidence type="ECO:0000313" key="3">
    <source>
        <dbReference type="Proteomes" id="UP001336020"/>
    </source>
</evidence>
<dbReference type="SUPFAM" id="SSF50998">
    <property type="entry name" value="Quinoprotein alcohol dehydrogenase-like"/>
    <property type="match status" value="1"/>
</dbReference>
<protein>
    <submittedName>
        <fullName evidence="2">Arylsulfotransferase family protein</fullName>
    </submittedName>
</protein>
<dbReference type="PANTHER" id="PTHR35340:SF5">
    <property type="entry name" value="ASST-DOMAIN-CONTAINING PROTEIN"/>
    <property type="match status" value="1"/>
</dbReference>
<keyword evidence="3" id="KW-1185">Reference proteome</keyword>
<keyword evidence="1" id="KW-0732">Signal</keyword>
<sequence length="500" mass="54307">MRKAARWAIPVSTCLILASCTADNGSPPGPVEDRLQDQASQYLSRPDLAPPIVDVLTTPTDSDGLVFLTPRIHDQGEDGPDTGLLIVDRAGNPLWAMPHEDPNGDTYVNDIDVQTYRGEPVLTFWEGTSPGIGWGEGTYRILDSSYRHIASVGAGNGYAADFHDLVITPRDTALLTSYARERRGRPFLSAIVQEIDISTGAVLFEWNSLDHIDPSESMVPEPDDPEEHYDYFHINSVDEDIDGNLLLSARHTHALYKIDRDTGDVLWRLGGPHSDFALDDDSRFAWQHDARWLPDGRISLLDNVSDDENAGRPSRALILELDEQNRSARTIRAFENPDPVTSATQANHQVLPNGHSFVGWGSVPTATEFGADGSVLWHASLPEGMYSYRAHLFDWTATPAEPPSVVAHRDDSTESGPIEVAMSWNGATEVAAWRISSGPESDGPTRVTDVAATGFETVATIPGDSDSTDSASPTFVTVEALDEAGVALGASETVEALDAR</sequence>
<dbReference type="PANTHER" id="PTHR35340">
    <property type="entry name" value="PQQ ENZYME REPEAT PROTEIN-RELATED"/>
    <property type="match status" value="1"/>
</dbReference>
<dbReference type="SUPFAM" id="SSF101898">
    <property type="entry name" value="NHL repeat"/>
    <property type="match status" value="1"/>
</dbReference>
<gene>
    <name evidence="2" type="ORF">Q7514_18715</name>
</gene>
<evidence type="ECO:0000313" key="2">
    <source>
        <dbReference type="EMBL" id="MEE2059553.1"/>
    </source>
</evidence>
<dbReference type="Pfam" id="PF14269">
    <property type="entry name" value="Arylsulfotran_2"/>
    <property type="match status" value="1"/>
</dbReference>
<dbReference type="InterPro" id="IPR011047">
    <property type="entry name" value="Quinoprotein_ADH-like_sf"/>
</dbReference>
<name>A0ABU7LDE6_9NOCA</name>
<dbReference type="RefSeq" id="WP_330134785.1">
    <property type="nucleotide sequence ID" value="NZ_JAUTXY010000009.1"/>
</dbReference>